<dbReference type="AlphaFoldDB" id="A0A918A5D4"/>
<keyword evidence="1" id="KW-0472">Membrane</keyword>
<keyword evidence="1" id="KW-0812">Transmembrane</keyword>
<feature type="transmembrane region" description="Helical" evidence="1">
    <location>
        <begin position="25"/>
        <end position="46"/>
    </location>
</feature>
<evidence type="ECO:0000256" key="1">
    <source>
        <dbReference type="SAM" id="Phobius"/>
    </source>
</evidence>
<gene>
    <name evidence="2" type="ORF">GCM10012278_29440</name>
</gene>
<comment type="caution">
    <text evidence="2">The sequence shown here is derived from an EMBL/GenBank/DDBJ whole genome shotgun (WGS) entry which is preliminary data.</text>
</comment>
<keyword evidence="1" id="KW-1133">Transmembrane helix</keyword>
<feature type="transmembrane region" description="Helical" evidence="1">
    <location>
        <begin position="88"/>
        <end position="108"/>
    </location>
</feature>
<evidence type="ECO:0000313" key="2">
    <source>
        <dbReference type="EMBL" id="GGP06335.1"/>
    </source>
</evidence>
<accession>A0A918A5D4</accession>
<name>A0A918A5D4_9ACTN</name>
<keyword evidence="3" id="KW-1185">Reference proteome</keyword>
<organism evidence="2 3">
    <name type="scientific">Nonomuraea glycinis</name>
    <dbReference type="NCBI Taxonomy" id="2047744"/>
    <lineage>
        <taxon>Bacteria</taxon>
        <taxon>Bacillati</taxon>
        <taxon>Actinomycetota</taxon>
        <taxon>Actinomycetes</taxon>
        <taxon>Streptosporangiales</taxon>
        <taxon>Streptosporangiaceae</taxon>
        <taxon>Nonomuraea</taxon>
    </lineage>
</organism>
<dbReference type="RefSeq" id="WP_189139141.1">
    <property type="nucleotide sequence ID" value="NZ_BMNK01000004.1"/>
</dbReference>
<evidence type="ECO:0000313" key="3">
    <source>
        <dbReference type="Proteomes" id="UP000660745"/>
    </source>
</evidence>
<dbReference type="Proteomes" id="UP000660745">
    <property type="component" value="Unassembled WGS sequence"/>
</dbReference>
<reference evidence="2" key="2">
    <citation type="submission" date="2020-09" db="EMBL/GenBank/DDBJ databases">
        <authorList>
            <person name="Sun Q."/>
            <person name="Zhou Y."/>
        </authorList>
    </citation>
    <scope>NUCLEOTIDE SEQUENCE</scope>
    <source>
        <strain evidence="2">CGMCC 4.7430</strain>
    </source>
</reference>
<dbReference type="EMBL" id="BMNK01000004">
    <property type="protein sequence ID" value="GGP06335.1"/>
    <property type="molecule type" value="Genomic_DNA"/>
</dbReference>
<feature type="transmembrane region" description="Helical" evidence="1">
    <location>
        <begin position="114"/>
        <end position="133"/>
    </location>
</feature>
<protein>
    <submittedName>
        <fullName evidence="2">Uncharacterized protein</fullName>
    </submittedName>
</protein>
<feature type="transmembrane region" description="Helical" evidence="1">
    <location>
        <begin position="58"/>
        <end position="81"/>
    </location>
</feature>
<proteinExistence type="predicted"/>
<sequence>MYDTAPQDARPGTAPAKPVPAGLLYTLRVAIVAQAVTLVVTASLAGQSVSTDGAMGEAHVMAGMLVHLVALVQIICAVLVWRPGRGAGWPALVSFGLFLVGMAQHFTWELLSAHVPNGVILFGLITAMLLWAWSPGASRRR</sequence>
<reference evidence="2" key="1">
    <citation type="journal article" date="2014" name="Int. J. Syst. Evol. Microbiol.">
        <title>Complete genome sequence of Corynebacterium casei LMG S-19264T (=DSM 44701T), isolated from a smear-ripened cheese.</title>
        <authorList>
            <consortium name="US DOE Joint Genome Institute (JGI-PGF)"/>
            <person name="Walter F."/>
            <person name="Albersmeier A."/>
            <person name="Kalinowski J."/>
            <person name="Ruckert C."/>
        </authorList>
    </citation>
    <scope>NUCLEOTIDE SEQUENCE</scope>
    <source>
        <strain evidence="2">CGMCC 4.7430</strain>
    </source>
</reference>